<evidence type="ECO:0000313" key="7">
    <source>
        <dbReference type="EMBL" id="USS85615.1"/>
    </source>
</evidence>
<name>A0ABY5BQT3_9LACO</name>
<comment type="function">
    <text evidence="4 6">This protein is one of the early assembly proteins of the 50S ribosomal subunit, although it is not seen to bind rRNA by itself. It is important during the early stages of 50S assembly.</text>
</comment>
<dbReference type="EMBL" id="CP097116">
    <property type="protein sequence ID" value="USS85615.1"/>
    <property type="molecule type" value="Genomic_DNA"/>
</dbReference>
<dbReference type="PANTHER" id="PTHR11545:SF2">
    <property type="entry name" value="LARGE RIBOSOMAL SUBUNIT PROTEIN UL13M"/>
    <property type="match status" value="1"/>
</dbReference>
<comment type="similarity">
    <text evidence="1 4 5">Belongs to the universal ribosomal protein uL13 family.</text>
</comment>
<protein>
    <recommendedName>
        <fullName evidence="4">Large ribosomal subunit protein uL13</fullName>
    </recommendedName>
</protein>
<evidence type="ECO:0000256" key="2">
    <source>
        <dbReference type="ARBA" id="ARBA00022980"/>
    </source>
</evidence>
<dbReference type="PANTHER" id="PTHR11545">
    <property type="entry name" value="RIBOSOMAL PROTEIN L13"/>
    <property type="match status" value="1"/>
</dbReference>
<keyword evidence="8" id="KW-1185">Reference proteome</keyword>
<dbReference type="SUPFAM" id="SSF52161">
    <property type="entry name" value="Ribosomal protein L13"/>
    <property type="match status" value="1"/>
</dbReference>
<comment type="subunit">
    <text evidence="4">Part of the 50S ribosomal subunit.</text>
</comment>
<dbReference type="CDD" id="cd00392">
    <property type="entry name" value="Ribosomal_L13"/>
    <property type="match status" value="1"/>
</dbReference>
<accession>A0ABY5BQT3</accession>
<dbReference type="PROSITE" id="PS00783">
    <property type="entry name" value="RIBOSOMAL_L13"/>
    <property type="match status" value="1"/>
</dbReference>
<keyword evidence="2 4" id="KW-0689">Ribosomal protein</keyword>
<dbReference type="InterPro" id="IPR005823">
    <property type="entry name" value="Ribosomal_uL13_bac-type"/>
</dbReference>
<sequence length="152" mass="16952">MEEEKVRTTYMAKPGEIEHKWYIIDAAGVPLGRLASVTASVLRGKNKPTYTPHVDSGDHVIIINAAKVALTGHKAKDKMHYHHTQYIGGIKQESFGMLREKKPAKLIEQSVKGMLPHGTLGRKIAKKLHVYAGEEHKNDAQKPEVLDINNLI</sequence>
<dbReference type="Proteomes" id="UP001056707">
    <property type="component" value="Chromosome"/>
</dbReference>
<dbReference type="Gene3D" id="3.90.1180.10">
    <property type="entry name" value="Ribosomal protein L13"/>
    <property type="match status" value="1"/>
</dbReference>
<dbReference type="HAMAP" id="MF_01366">
    <property type="entry name" value="Ribosomal_uL13"/>
    <property type="match status" value="1"/>
</dbReference>
<proteinExistence type="inferred from homology"/>
<dbReference type="InterPro" id="IPR005822">
    <property type="entry name" value="Ribosomal_uL13"/>
</dbReference>
<dbReference type="InterPro" id="IPR023563">
    <property type="entry name" value="Ribosomal_uL13_CS"/>
</dbReference>
<dbReference type="NCBIfam" id="TIGR01066">
    <property type="entry name" value="rplM_bact"/>
    <property type="match status" value="1"/>
</dbReference>
<keyword evidence="3 4" id="KW-0687">Ribonucleoprotein</keyword>
<dbReference type="Pfam" id="PF00572">
    <property type="entry name" value="Ribosomal_L13"/>
    <property type="match status" value="1"/>
</dbReference>
<evidence type="ECO:0000256" key="4">
    <source>
        <dbReference type="HAMAP-Rule" id="MF_01366"/>
    </source>
</evidence>
<dbReference type="GO" id="GO:0005840">
    <property type="term" value="C:ribosome"/>
    <property type="evidence" value="ECO:0007669"/>
    <property type="project" value="UniProtKB-KW"/>
</dbReference>
<organism evidence="7 8">
    <name type="scientific">Fructilactobacillus myrtifloralis</name>
    <dbReference type="NCBI Taxonomy" id="2940301"/>
    <lineage>
        <taxon>Bacteria</taxon>
        <taxon>Bacillati</taxon>
        <taxon>Bacillota</taxon>
        <taxon>Bacilli</taxon>
        <taxon>Lactobacillales</taxon>
        <taxon>Lactobacillaceae</taxon>
        <taxon>Fructilactobacillus</taxon>
    </lineage>
</organism>
<dbReference type="PIRSF" id="PIRSF002181">
    <property type="entry name" value="Ribosomal_L13"/>
    <property type="match status" value="1"/>
</dbReference>
<gene>
    <name evidence="4 6 7" type="primary">rplM</name>
    <name evidence="7" type="ORF">M3M35_02955</name>
</gene>
<evidence type="ECO:0000256" key="3">
    <source>
        <dbReference type="ARBA" id="ARBA00023274"/>
    </source>
</evidence>
<evidence type="ECO:0000313" key="8">
    <source>
        <dbReference type="Proteomes" id="UP001056707"/>
    </source>
</evidence>
<reference evidence="7" key="1">
    <citation type="submission" date="2022-05" db="EMBL/GenBank/DDBJ databases">
        <authorList>
            <person name="Oliphant S.A."/>
            <person name="Watson-Haigh N.S."/>
            <person name="Sumby K.M."/>
            <person name="Gardner J.M."/>
            <person name="Jiranek V."/>
        </authorList>
    </citation>
    <scope>NUCLEOTIDE SEQUENCE</scope>
    <source>
        <strain evidence="7">KI16_H9</strain>
    </source>
</reference>
<evidence type="ECO:0000256" key="6">
    <source>
        <dbReference type="RuleBase" id="RU003878"/>
    </source>
</evidence>
<dbReference type="InterPro" id="IPR036899">
    <property type="entry name" value="Ribosomal_uL13_sf"/>
</dbReference>
<evidence type="ECO:0000256" key="5">
    <source>
        <dbReference type="RuleBase" id="RU003877"/>
    </source>
</evidence>
<evidence type="ECO:0000256" key="1">
    <source>
        <dbReference type="ARBA" id="ARBA00006227"/>
    </source>
</evidence>